<evidence type="ECO:0000313" key="1">
    <source>
        <dbReference type="EMBL" id="PJJ79963.1"/>
    </source>
</evidence>
<dbReference type="RefSeq" id="WP_100342266.1">
    <property type="nucleotide sequence ID" value="NZ_PGFJ01000002.1"/>
</dbReference>
<organism evidence="1 2">
    <name type="scientific">Mucilaginibacter auburnensis</name>
    <dbReference type="NCBI Taxonomy" id="1457233"/>
    <lineage>
        <taxon>Bacteria</taxon>
        <taxon>Pseudomonadati</taxon>
        <taxon>Bacteroidota</taxon>
        <taxon>Sphingobacteriia</taxon>
        <taxon>Sphingobacteriales</taxon>
        <taxon>Sphingobacteriaceae</taxon>
        <taxon>Mucilaginibacter</taxon>
    </lineage>
</organism>
<dbReference type="Proteomes" id="UP000242687">
    <property type="component" value="Unassembled WGS sequence"/>
</dbReference>
<dbReference type="OrthoDB" id="1414895at2"/>
<reference evidence="1 2" key="1">
    <citation type="submission" date="2017-11" db="EMBL/GenBank/DDBJ databases">
        <title>Genomic Encyclopedia of Archaeal and Bacterial Type Strains, Phase II (KMG-II): From Individual Species to Whole Genera.</title>
        <authorList>
            <person name="Goeker M."/>
        </authorList>
    </citation>
    <scope>NUCLEOTIDE SEQUENCE [LARGE SCALE GENOMIC DNA]</scope>
    <source>
        <strain evidence="1 2">DSM 28175</strain>
    </source>
</reference>
<dbReference type="EMBL" id="PGFJ01000002">
    <property type="protein sequence ID" value="PJJ79963.1"/>
    <property type="molecule type" value="Genomic_DNA"/>
</dbReference>
<name>A0A2H9VNS7_9SPHI</name>
<gene>
    <name evidence="1" type="ORF">CLV57_3102</name>
</gene>
<accession>A0A2H9VNS7</accession>
<protein>
    <submittedName>
        <fullName evidence="1">Uncharacterized protein</fullName>
    </submittedName>
</protein>
<evidence type="ECO:0000313" key="2">
    <source>
        <dbReference type="Proteomes" id="UP000242687"/>
    </source>
</evidence>
<proteinExistence type="predicted"/>
<keyword evidence="2" id="KW-1185">Reference proteome</keyword>
<dbReference type="AlphaFoldDB" id="A0A2H9VNS7"/>
<sequence>MANNDKISIDVEISASGQQQLNQYNRALDGLRMAINNLSTPLNVLDKNLSRFSNSVNKLNEENISLDATIKNVATGFGSFRSIIQGLEDVLKLFKLQAAALNTTLTGGIGLVLAFLPEIINLVTCFFKGKGAVAQMTDKLKGFNEIMKAANSDTATQTAKLNLLYKAATDVKKSDEARAESIKLLNKEFPGYFEHLSTEAFKNGKANETYFKLTQTIIENAKAKAALNKITEESAKILDAEHKTILHLAEGLAIAA</sequence>
<comment type="caution">
    <text evidence="1">The sequence shown here is derived from an EMBL/GenBank/DDBJ whole genome shotgun (WGS) entry which is preliminary data.</text>
</comment>